<comment type="caution">
    <text evidence="3">The sequence shown here is derived from an EMBL/GenBank/DDBJ whole genome shotgun (WGS) entry which is preliminary data.</text>
</comment>
<keyword evidence="1" id="KW-0812">Transmembrane</keyword>
<keyword evidence="4" id="KW-1185">Reference proteome</keyword>
<feature type="transmembrane region" description="Helical" evidence="1">
    <location>
        <begin position="6"/>
        <end position="23"/>
    </location>
</feature>
<name>A0A8J7MFJ2_9BACT</name>
<organism evidence="3 4">
    <name type="scientific">Persicirhabdus sediminis</name>
    <dbReference type="NCBI Taxonomy" id="454144"/>
    <lineage>
        <taxon>Bacteria</taxon>
        <taxon>Pseudomonadati</taxon>
        <taxon>Verrucomicrobiota</taxon>
        <taxon>Verrucomicrobiia</taxon>
        <taxon>Verrucomicrobiales</taxon>
        <taxon>Verrucomicrobiaceae</taxon>
        <taxon>Persicirhabdus</taxon>
    </lineage>
</organism>
<dbReference type="PANTHER" id="PTHR34978">
    <property type="entry name" value="POSSIBLE SENSOR-TRANSDUCER PROTEIN BLAR"/>
    <property type="match status" value="1"/>
</dbReference>
<dbReference type="Proteomes" id="UP000624703">
    <property type="component" value="Unassembled WGS sequence"/>
</dbReference>
<dbReference type="CDD" id="cd07341">
    <property type="entry name" value="M56_BlaR1_MecR1_like"/>
    <property type="match status" value="1"/>
</dbReference>
<evidence type="ECO:0000313" key="3">
    <source>
        <dbReference type="EMBL" id="MBK1791840.1"/>
    </source>
</evidence>
<dbReference type="RefSeq" id="WP_200311854.1">
    <property type="nucleotide sequence ID" value="NZ_JAENIM010000041.1"/>
</dbReference>
<proteinExistence type="predicted"/>
<feature type="domain" description="Peptidase M56" evidence="2">
    <location>
        <begin position="77"/>
        <end position="264"/>
    </location>
</feature>
<feature type="transmembrane region" description="Helical" evidence="1">
    <location>
        <begin position="30"/>
        <end position="48"/>
    </location>
</feature>
<dbReference type="InterPro" id="IPR008756">
    <property type="entry name" value="Peptidase_M56"/>
</dbReference>
<dbReference type="Pfam" id="PF05569">
    <property type="entry name" value="Peptidase_M56"/>
    <property type="match status" value="1"/>
</dbReference>
<evidence type="ECO:0000313" key="4">
    <source>
        <dbReference type="Proteomes" id="UP000624703"/>
    </source>
</evidence>
<sequence length="327" mass="36385">MILAITSIFLAGLAYSLCLLLPFQHRSQMSLCSLIILALLPLFHWLPAESLPLTVSQLDSPLSSWSANATLPADKPWLAVCWIILTVLLATRHLLAHRKLANWRTISNPISPSSAIHETLVQCHGKLEINKSVPCFTHPHLQAPLIAGLLKPAIYLPAQASQWSSSQLEACLLHELAHFQRRDLWVKELSHWLCALLWFNPFVWKIKALYNETCEYACDQIAIQQGINRRDYLNALCDLTLAKQKTNSELVAAMSGHASLQQRALSIGSSKPPRKFLTALFSLCLFTSAVALNSLQQAANYDAPGTSEYTAEEIQLRLSANPFPANF</sequence>
<dbReference type="PANTHER" id="PTHR34978:SF3">
    <property type="entry name" value="SLR0241 PROTEIN"/>
    <property type="match status" value="1"/>
</dbReference>
<dbReference type="InterPro" id="IPR052173">
    <property type="entry name" value="Beta-lactam_resp_regulator"/>
</dbReference>
<dbReference type="AlphaFoldDB" id="A0A8J7MFJ2"/>
<evidence type="ECO:0000256" key="1">
    <source>
        <dbReference type="SAM" id="Phobius"/>
    </source>
</evidence>
<reference evidence="3" key="1">
    <citation type="submission" date="2021-01" db="EMBL/GenBank/DDBJ databases">
        <title>Modified the classification status of verrucomicrobia.</title>
        <authorList>
            <person name="Feng X."/>
        </authorList>
    </citation>
    <scope>NUCLEOTIDE SEQUENCE</scope>
    <source>
        <strain evidence="3">_KCTC 22039</strain>
    </source>
</reference>
<gene>
    <name evidence="3" type="ORF">JIN82_11820</name>
</gene>
<keyword evidence="1" id="KW-0472">Membrane</keyword>
<dbReference type="EMBL" id="JAENIM010000041">
    <property type="protein sequence ID" value="MBK1791840.1"/>
    <property type="molecule type" value="Genomic_DNA"/>
</dbReference>
<evidence type="ECO:0000259" key="2">
    <source>
        <dbReference type="Pfam" id="PF05569"/>
    </source>
</evidence>
<protein>
    <submittedName>
        <fullName evidence="3">M56 family metallopeptidase</fullName>
    </submittedName>
</protein>
<feature type="transmembrane region" description="Helical" evidence="1">
    <location>
        <begin position="77"/>
        <end position="95"/>
    </location>
</feature>
<accession>A0A8J7MFJ2</accession>
<keyword evidence="1" id="KW-1133">Transmembrane helix</keyword>